<evidence type="ECO:0000256" key="1">
    <source>
        <dbReference type="SAM" id="MobiDB-lite"/>
    </source>
</evidence>
<evidence type="ECO:0000313" key="3">
    <source>
        <dbReference type="Proteomes" id="UP000826195"/>
    </source>
</evidence>
<protein>
    <submittedName>
        <fullName evidence="2">Uncharacterized protein</fullName>
    </submittedName>
</protein>
<keyword evidence="3" id="KW-1185">Reference proteome</keyword>
<dbReference type="Proteomes" id="UP000826195">
    <property type="component" value="Unassembled WGS sequence"/>
</dbReference>
<comment type="caution">
    <text evidence="2">The sequence shown here is derived from an EMBL/GenBank/DDBJ whole genome shotgun (WGS) entry which is preliminary data.</text>
</comment>
<dbReference type="EMBL" id="JAHXZJ010001119">
    <property type="protein sequence ID" value="KAH0554357.1"/>
    <property type="molecule type" value="Genomic_DNA"/>
</dbReference>
<organism evidence="2 3">
    <name type="scientific">Cotesia glomerata</name>
    <name type="common">Lepidopteran parasitic wasp</name>
    <name type="synonym">Apanteles glomeratus</name>
    <dbReference type="NCBI Taxonomy" id="32391"/>
    <lineage>
        <taxon>Eukaryota</taxon>
        <taxon>Metazoa</taxon>
        <taxon>Ecdysozoa</taxon>
        <taxon>Arthropoda</taxon>
        <taxon>Hexapoda</taxon>
        <taxon>Insecta</taxon>
        <taxon>Pterygota</taxon>
        <taxon>Neoptera</taxon>
        <taxon>Endopterygota</taxon>
        <taxon>Hymenoptera</taxon>
        <taxon>Apocrita</taxon>
        <taxon>Ichneumonoidea</taxon>
        <taxon>Braconidae</taxon>
        <taxon>Microgastrinae</taxon>
        <taxon>Cotesia</taxon>
    </lineage>
</organism>
<gene>
    <name evidence="2" type="ORF">KQX54_009991</name>
</gene>
<feature type="compositionally biased region" description="Pro residues" evidence="1">
    <location>
        <begin position="202"/>
        <end position="211"/>
    </location>
</feature>
<feature type="region of interest" description="Disordered" evidence="1">
    <location>
        <begin position="1"/>
        <end position="45"/>
    </location>
</feature>
<accession>A0AAV7I6V1</accession>
<feature type="region of interest" description="Disordered" evidence="1">
    <location>
        <begin position="192"/>
        <end position="226"/>
    </location>
</feature>
<sequence length="226" mass="25677">MSVDSNKMDNTTNSKENRKRKPPDITNPTTKLSKPNPVPLSNRFEPLSDEYCGSEDDQEETIQEALAFINHIKTISTKLTMRYSKETVTFYPTVQTDHDSMTKYLDASSINYHTYTLQHQKDKKFVIRGLPPVKKSHSAITAKAMAMVLQTAIIHLGVLNAQEITKPTNVVNCGEEHPANYSKCEIYQKHLQKIERRRQPTKKPPPPPPPDFTEANYPPLKARTAT</sequence>
<dbReference type="AlphaFoldDB" id="A0AAV7I6V1"/>
<feature type="compositionally biased region" description="Polar residues" evidence="1">
    <location>
        <begin position="1"/>
        <end position="14"/>
    </location>
</feature>
<name>A0AAV7I6V1_COTGL</name>
<proteinExistence type="predicted"/>
<reference evidence="2 3" key="1">
    <citation type="journal article" date="2021" name="J. Hered.">
        <title>A chromosome-level genome assembly of the parasitoid wasp, Cotesia glomerata (Hymenoptera: Braconidae).</title>
        <authorList>
            <person name="Pinto B.J."/>
            <person name="Weis J.J."/>
            <person name="Gamble T."/>
            <person name="Ode P.J."/>
            <person name="Paul R."/>
            <person name="Zaspel J.M."/>
        </authorList>
    </citation>
    <scope>NUCLEOTIDE SEQUENCE [LARGE SCALE GENOMIC DNA]</scope>
    <source>
        <strain evidence="2">CgM1</strain>
    </source>
</reference>
<evidence type="ECO:0000313" key="2">
    <source>
        <dbReference type="EMBL" id="KAH0554357.1"/>
    </source>
</evidence>